<evidence type="ECO:0000256" key="2">
    <source>
        <dbReference type="ARBA" id="ARBA00008638"/>
    </source>
</evidence>
<comment type="similarity">
    <text evidence="2">Belongs to the cyclin family. Cyclin C subfamily.</text>
</comment>
<feature type="region of interest" description="Disordered" evidence="13">
    <location>
        <begin position="275"/>
        <end position="550"/>
    </location>
</feature>
<feature type="compositionally biased region" description="Basic and acidic residues" evidence="13">
    <location>
        <begin position="593"/>
        <end position="615"/>
    </location>
</feature>
<keyword evidence="4" id="KW-0597">Phosphoprotein</keyword>
<accession>A0A6F9D849</accession>
<evidence type="ECO:0000256" key="4">
    <source>
        <dbReference type="ARBA" id="ARBA00022553"/>
    </source>
</evidence>
<feature type="region of interest" description="Disordered" evidence="13">
    <location>
        <begin position="751"/>
        <end position="900"/>
    </location>
</feature>
<evidence type="ECO:0000256" key="6">
    <source>
        <dbReference type="ARBA" id="ARBA00022843"/>
    </source>
</evidence>
<feature type="compositionally biased region" description="Polar residues" evidence="13">
    <location>
        <begin position="295"/>
        <end position="316"/>
    </location>
</feature>
<feature type="compositionally biased region" description="Pro residues" evidence="13">
    <location>
        <begin position="889"/>
        <end position="900"/>
    </location>
</feature>
<reference evidence="15" key="1">
    <citation type="submission" date="2020-04" db="EMBL/GenBank/DDBJ databases">
        <authorList>
            <person name="Neveu A P."/>
        </authorList>
    </citation>
    <scope>NUCLEOTIDE SEQUENCE</scope>
    <source>
        <tissue evidence="15">Whole embryo</tissue>
    </source>
</reference>
<name>A0A6F9D849_9ASCI</name>
<dbReference type="GO" id="GO:0051301">
    <property type="term" value="P:cell division"/>
    <property type="evidence" value="ECO:0007669"/>
    <property type="project" value="UniProtKB-KW"/>
</dbReference>
<dbReference type="Gene3D" id="1.10.472.10">
    <property type="entry name" value="Cyclin-like"/>
    <property type="match status" value="2"/>
</dbReference>
<keyword evidence="6" id="KW-0832">Ubl conjugation</keyword>
<dbReference type="InterPro" id="IPR013763">
    <property type="entry name" value="Cyclin-like_dom"/>
</dbReference>
<feature type="compositionally biased region" description="Polar residues" evidence="13">
    <location>
        <begin position="860"/>
        <end position="876"/>
    </location>
</feature>
<sequence>MRMRRTARLVCVAPSFSSFDWEMASEKDNQWTFSKEQLEKSPSRKHGIDAEKELSYRQQAANLIQDMGQRLAVNQLTINTAIVYMHRFYMYHSFTNFSRYAIAPTALFLAAKVEEQPKKLEHVLKICHTCLHPEKPHIDTHSDSYLKQVQELVQNELILLQTLGFDISVDHPHTHVVKCTQLVKASRDLSQMAYFMATNSLHLTTFCLLYKPAVVAAMCIHLSCKWSNYEIPLSSDRKAYWAYMDPSITEPMLDTIVKEFLKILNRCPTRLRKLKNYRPAPSGSEKDEIKESDTRSNPPRETAQPQNQQESSQISAASKEKKPTMSLEEYKRTHKGQPSKQPPQSSHPTQTKPVQSNPVQSKQQADGRVPHHRDNNKPSAHHLPHPNSQSRPHQVKQEQRNDLNRQQQQRPNPPMSSQSHQSVEGHKQQVFKDPALQRNMMAPGQRDATKMKIPGVKPDAVKPTGTGNEQNDPAEILAVSKDLEGRIRSEKIMQNRQMHAEQSHHHRSATQPTLGGSQNVTKPDGSRRHHSEKAAHHEGGNQVRPTKDFKVYDRKTVIEMYKKHPDKLKSYLKHKAQAMALTDEEKQMYAKMQHYEEERRKRKALEKQQKAKTHVENATAPIASPSGSLTLRIKLPPNPAQPAGEPGLNTSVAKIIASSSGSGSEASPARPRKRGHGNEPAEHSAPKQSRKLEDHQKHHRSSGNGSSSGGSSHKHKRHHQHHSKHHSRSSKNAEHIDEAVFQKSLSAAISKVQKSGIPTVTLKKASNGGEGTYVASSGHHKPEFDPNAPVPSTVPDEIFEDDHDSGAFMGGNSQMGSIVSRDSTPEPGEIKGDTPPSQYWKKSDNHKHGLVASGRAPSLFSPQSDNDLKLQRSSSGFGYHSNNENEFSSPPPPLLRKPVQ</sequence>
<evidence type="ECO:0000256" key="10">
    <source>
        <dbReference type="ARBA" id="ARBA00023242"/>
    </source>
</evidence>
<dbReference type="AlphaFoldDB" id="A0A6F9D849"/>
<evidence type="ECO:0000259" key="14">
    <source>
        <dbReference type="SMART" id="SM00385"/>
    </source>
</evidence>
<feature type="domain" description="Cyclin-like" evidence="14">
    <location>
        <begin position="174"/>
        <end position="262"/>
    </location>
</feature>
<feature type="domain" description="Cyclin-like" evidence="14">
    <location>
        <begin position="62"/>
        <end position="161"/>
    </location>
</feature>
<feature type="compositionally biased region" description="Basic and acidic residues" evidence="13">
    <location>
        <begin position="318"/>
        <end position="331"/>
    </location>
</feature>
<keyword evidence="5" id="KW-0132">Cell division</keyword>
<dbReference type="InterPro" id="IPR036915">
    <property type="entry name" value="Cyclin-like_sf"/>
</dbReference>
<evidence type="ECO:0000313" key="15">
    <source>
        <dbReference type="EMBL" id="CAB3228937.1"/>
    </source>
</evidence>
<evidence type="ECO:0000256" key="9">
    <source>
        <dbReference type="ARBA" id="ARBA00023163"/>
    </source>
</evidence>
<evidence type="ECO:0000256" key="3">
    <source>
        <dbReference type="ARBA" id="ARBA00022499"/>
    </source>
</evidence>
<feature type="compositionally biased region" description="Polar residues" evidence="13">
    <location>
        <begin position="509"/>
        <end position="521"/>
    </location>
</feature>
<dbReference type="Pfam" id="PF00134">
    <property type="entry name" value="Cyclin_N"/>
    <property type="match status" value="1"/>
</dbReference>
<feature type="compositionally biased region" description="Polar residues" evidence="13">
    <location>
        <begin position="354"/>
        <end position="364"/>
    </location>
</feature>
<dbReference type="PANTHER" id="PTHR10026">
    <property type="entry name" value="CYCLIN"/>
    <property type="match status" value="1"/>
</dbReference>
<evidence type="ECO:0000256" key="5">
    <source>
        <dbReference type="ARBA" id="ARBA00022618"/>
    </source>
</evidence>
<keyword evidence="11" id="KW-0131">Cell cycle</keyword>
<dbReference type="InterPro" id="IPR006671">
    <property type="entry name" value="Cyclin_N"/>
</dbReference>
<protein>
    <submittedName>
        <fullName evidence="15">Cyclin-T1</fullName>
    </submittedName>
</protein>
<evidence type="ECO:0000256" key="11">
    <source>
        <dbReference type="ARBA" id="ARBA00023306"/>
    </source>
</evidence>
<dbReference type="Pfam" id="PF21797">
    <property type="entry name" value="CycT2-like_C"/>
    <property type="match status" value="1"/>
</dbReference>
<keyword evidence="9" id="KW-0804">Transcription</keyword>
<feature type="compositionally biased region" description="Polar residues" evidence="13">
    <location>
        <begin position="811"/>
        <end position="822"/>
    </location>
</feature>
<keyword evidence="8 12" id="KW-0195">Cyclin</keyword>
<feature type="compositionally biased region" description="Low complexity" evidence="13">
    <location>
        <begin position="702"/>
        <end position="711"/>
    </location>
</feature>
<evidence type="ECO:0000256" key="1">
    <source>
        <dbReference type="ARBA" id="ARBA00004123"/>
    </source>
</evidence>
<dbReference type="GO" id="GO:0006357">
    <property type="term" value="P:regulation of transcription by RNA polymerase II"/>
    <property type="evidence" value="ECO:0007669"/>
    <property type="project" value="InterPro"/>
</dbReference>
<dbReference type="FunFam" id="1.10.472.10:FF:000009">
    <property type="entry name" value="cyclin-T2 isoform X1"/>
    <property type="match status" value="1"/>
</dbReference>
<proteinExistence type="evidence at transcript level"/>
<dbReference type="SUPFAM" id="SSF47954">
    <property type="entry name" value="Cyclin-like"/>
    <property type="match status" value="2"/>
</dbReference>
<keyword evidence="10" id="KW-0539">Nucleus</keyword>
<gene>
    <name evidence="15" type="primary">Ccnt1</name>
</gene>
<feature type="compositionally biased region" description="Low complexity" evidence="13">
    <location>
        <begin position="338"/>
        <end position="353"/>
    </location>
</feature>
<comment type="subcellular location">
    <subcellularLocation>
        <location evidence="1">Nucleus</location>
    </subcellularLocation>
</comment>
<feature type="compositionally biased region" description="Basic and acidic residues" evidence="13">
    <location>
        <begin position="284"/>
        <end position="294"/>
    </location>
</feature>
<feature type="compositionally biased region" description="Basic and acidic residues" evidence="13">
    <location>
        <begin position="481"/>
        <end position="503"/>
    </location>
</feature>
<feature type="compositionally biased region" description="Basic and acidic residues" evidence="13">
    <location>
        <begin position="532"/>
        <end position="550"/>
    </location>
</feature>
<dbReference type="InterPro" id="IPR043198">
    <property type="entry name" value="Cyclin/Ssn8"/>
</dbReference>
<keyword evidence="3" id="KW-1017">Isopeptide bond</keyword>
<feature type="compositionally biased region" description="Low complexity" evidence="13">
    <location>
        <begin position="404"/>
        <end position="419"/>
    </location>
</feature>
<dbReference type="EMBL" id="LR783725">
    <property type="protein sequence ID" value="CAB3228937.1"/>
    <property type="molecule type" value="mRNA"/>
</dbReference>
<keyword evidence="7" id="KW-0805">Transcription regulation</keyword>
<evidence type="ECO:0000256" key="13">
    <source>
        <dbReference type="SAM" id="MobiDB-lite"/>
    </source>
</evidence>
<feature type="compositionally biased region" description="Basic and acidic residues" evidence="13">
    <location>
        <begin position="676"/>
        <end position="696"/>
    </location>
</feature>
<feature type="compositionally biased region" description="Basic residues" evidence="13">
    <location>
        <begin position="712"/>
        <end position="729"/>
    </location>
</feature>
<organism evidence="15">
    <name type="scientific">Phallusia mammillata</name>
    <dbReference type="NCBI Taxonomy" id="59560"/>
    <lineage>
        <taxon>Eukaryota</taxon>
        <taxon>Metazoa</taxon>
        <taxon>Chordata</taxon>
        <taxon>Tunicata</taxon>
        <taxon>Ascidiacea</taxon>
        <taxon>Phlebobranchia</taxon>
        <taxon>Ascidiidae</taxon>
        <taxon>Phallusia</taxon>
    </lineage>
</organism>
<evidence type="ECO:0000256" key="12">
    <source>
        <dbReference type="RuleBase" id="RU000383"/>
    </source>
</evidence>
<feature type="region of interest" description="Disordered" evidence="13">
    <location>
        <begin position="593"/>
        <end position="738"/>
    </location>
</feature>
<dbReference type="GO" id="GO:0005634">
    <property type="term" value="C:nucleus"/>
    <property type="evidence" value="ECO:0007669"/>
    <property type="project" value="UniProtKB-SubCell"/>
</dbReference>
<dbReference type="CDD" id="cd20538">
    <property type="entry name" value="CYCLIN_CCNT_rpt1"/>
    <property type="match status" value="1"/>
</dbReference>
<evidence type="ECO:0000256" key="7">
    <source>
        <dbReference type="ARBA" id="ARBA00023015"/>
    </source>
</evidence>
<feature type="compositionally biased region" description="Low complexity" evidence="13">
    <location>
        <begin position="657"/>
        <end position="667"/>
    </location>
</feature>
<dbReference type="GO" id="GO:0016538">
    <property type="term" value="F:cyclin-dependent protein serine/threonine kinase regulator activity"/>
    <property type="evidence" value="ECO:0007669"/>
    <property type="project" value="InterPro"/>
</dbReference>
<dbReference type="FunFam" id="1.10.472.10:FF:000004">
    <property type="entry name" value="Cyclin T2"/>
    <property type="match status" value="1"/>
</dbReference>
<dbReference type="SMART" id="SM00385">
    <property type="entry name" value="CYCLIN"/>
    <property type="match status" value="2"/>
</dbReference>
<evidence type="ECO:0000256" key="8">
    <source>
        <dbReference type="ARBA" id="ARBA00023127"/>
    </source>
</evidence>